<evidence type="ECO:0000256" key="2">
    <source>
        <dbReference type="SAM" id="SignalP"/>
    </source>
</evidence>
<sequence length="94" mass="9691">MHLPTKSPKTTALAALLVLSTLTTAIPIPTSAPAATPALALTPASPPVAAQQNQSQNQHDKRLNPITPMAIINTVVPGSGIDKFVKKLGPLLDP</sequence>
<organism evidence="3 4">
    <name type="scientific">Aspergillus taichungensis</name>
    <dbReference type="NCBI Taxonomy" id="482145"/>
    <lineage>
        <taxon>Eukaryota</taxon>
        <taxon>Fungi</taxon>
        <taxon>Dikarya</taxon>
        <taxon>Ascomycota</taxon>
        <taxon>Pezizomycotina</taxon>
        <taxon>Eurotiomycetes</taxon>
        <taxon>Eurotiomycetidae</taxon>
        <taxon>Eurotiales</taxon>
        <taxon>Aspergillaceae</taxon>
        <taxon>Aspergillus</taxon>
        <taxon>Aspergillus subgen. Circumdati</taxon>
    </lineage>
</organism>
<gene>
    <name evidence="3" type="ORF">BDW42DRAFT_174595</name>
</gene>
<proteinExistence type="predicted"/>
<dbReference type="EMBL" id="KZ559574">
    <property type="protein sequence ID" value="PLN78570.1"/>
    <property type="molecule type" value="Genomic_DNA"/>
</dbReference>
<reference evidence="4" key="1">
    <citation type="submission" date="2017-12" db="EMBL/GenBank/DDBJ databases">
        <authorList>
            <consortium name="DOE Joint Genome Institute"/>
            <person name="Mondo S.J."/>
            <person name="Kjaerbolling I."/>
            <person name="Vesth T.C."/>
            <person name="Frisvad J.C."/>
            <person name="Nybo J.L."/>
            <person name="Theobald S."/>
            <person name="Kuo A."/>
            <person name="Bowyer P."/>
            <person name="Matsuda Y."/>
            <person name="Lyhne E.K."/>
            <person name="Kogle M.E."/>
            <person name="Clum A."/>
            <person name="Lipzen A."/>
            <person name="Salamov A."/>
            <person name="Ngan C.Y."/>
            <person name="Daum C."/>
            <person name="Chiniquy J."/>
            <person name="Barry K."/>
            <person name="LaButti K."/>
            <person name="Haridas S."/>
            <person name="Simmons B.A."/>
            <person name="Magnuson J.K."/>
            <person name="Mortensen U.H."/>
            <person name="Larsen T.O."/>
            <person name="Grigoriev I.V."/>
            <person name="Baker S.E."/>
            <person name="Andersen M.R."/>
            <person name="Nordberg H.P."/>
            <person name="Cantor M.N."/>
            <person name="Hua S.X."/>
        </authorList>
    </citation>
    <scope>NUCLEOTIDE SEQUENCE [LARGE SCALE GENOMIC DNA]</scope>
    <source>
        <strain evidence="4">IBT 19404</strain>
    </source>
</reference>
<name>A0A2J5HN48_9EURO</name>
<dbReference type="AlphaFoldDB" id="A0A2J5HN48"/>
<evidence type="ECO:0000313" key="3">
    <source>
        <dbReference type="EMBL" id="PLN78570.1"/>
    </source>
</evidence>
<protein>
    <submittedName>
        <fullName evidence="3">Uncharacterized protein</fullName>
    </submittedName>
</protein>
<feature type="signal peptide" evidence="2">
    <location>
        <begin position="1"/>
        <end position="25"/>
    </location>
</feature>
<evidence type="ECO:0000256" key="1">
    <source>
        <dbReference type="SAM" id="MobiDB-lite"/>
    </source>
</evidence>
<evidence type="ECO:0000313" key="4">
    <source>
        <dbReference type="Proteomes" id="UP000235023"/>
    </source>
</evidence>
<accession>A0A2J5HN48</accession>
<dbReference type="Proteomes" id="UP000235023">
    <property type="component" value="Unassembled WGS sequence"/>
</dbReference>
<feature type="chain" id="PRO_5014440675" evidence="2">
    <location>
        <begin position="26"/>
        <end position="94"/>
    </location>
</feature>
<feature type="region of interest" description="Disordered" evidence="1">
    <location>
        <begin position="37"/>
        <end position="65"/>
    </location>
</feature>
<keyword evidence="4" id="KW-1185">Reference proteome</keyword>
<keyword evidence="2" id="KW-0732">Signal</keyword>